<dbReference type="InterPro" id="IPR001736">
    <property type="entry name" value="PLipase_D/transphosphatidylase"/>
</dbReference>
<feature type="domain" description="PLD phosphodiesterase" evidence="7">
    <location>
        <begin position="622"/>
        <end position="649"/>
    </location>
</feature>
<keyword evidence="9" id="KW-1185">Reference proteome</keyword>
<dbReference type="AlphaFoldDB" id="A0A437ABM3"/>
<dbReference type="EMBL" id="SAEB01000003">
    <property type="protein sequence ID" value="RVD88664.1"/>
    <property type="molecule type" value="Genomic_DNA"/>
</dbReference>
<evidence type="ECO:0000256" key="3">
    <source>
        <dbReference type="ARBA" id="ARBA00022963"/>
    </source>
</evidence>
<dbReference type="GO" id="GO:0004630">
    <property type="term" value="F:phospholipase D activity"/>
    <property type="evidence" value="ECO:0007669"/>
    <property type="project" value="UniProtKB-UniRule"/>
</dbReference>
<dbReference type="GO" id="GO:0006654">
    <property type="term" value="P:phosphatidic acid biosynthetic process"/>
    <property type="evidence" value="ECO:0007669"/>
    <property type="project" value="InterPro"/>
</dbReference>
<reference evidence="8 9" key="1">
    <citation type="submission" date="2019-01" db="EMBL/GenBank/DDBJ databases">
        <title>Intercellular communication is required for trap formation in the nematode-trapping fungus Duddingtonia flagrans.</title>
        <authorList>
            <person name="Youssar L."/>
            <person name="Wernet V."/>
            <person name="Hensel N."/>
            <person name="Hildebrandt H.-G."/>
            <person name="Fischer R."/>
        </authorList>
    </citation>
    <scope>NUCLEOTIDE SEQUENCE [LARGE SCALE GENOMIC DNA]</scope>
    <source>
        <strain evidence="8 9">CBS H-5679</strain>
    </source>
</reference>
<dbReference type="SUPFAM" id="SSF56024">
    <property type="entry name" value="Phospholipase D/nuclease"/>
    <property type="match status" value="2"/>
</dbReference>
<comment type="similarity">
    <text evidence="5">Belongs to the phospholipase D family.</text>
</comment>
<dbReference type="GO" id="GO:0035556">
    <property type="term" value="P:intracellular signal transduction"/>
    <property type="evidence" value="ECO:0007669"/>
    <property type="project" value="InterPro"/>
</dbReference>
<feature type="region of interest" description="Disordered" evidence="6">
    <location>
        <begin position="52"/>
        <end position="71"/>
    </location>
</feature>
<keyword evidence="4" id="KW-0443">Lipid metabolism</keyword>
<feature type="region of interest" description="Disordered" evidence="6">
    <location>
        <begin position="576"/>
        <end position="614"/>
    </location>
</feature>
<evidence type="ECO:0000256" key="2">
    <source>
        <dbReference type="ARBA" id="ARBA00022801"/>
    </source>
</evidence>
<dbReference type="GO" id="GO:0009395">
    <property type="term" value="P:phospholipid catabolic process"/>
    <property type="evidence" value="ECO:0007669"/>
    <property type="project" value="TreeGrafter"/>
</dbReference>
<accession>A0A437ABM3</accession>
<dbReference type="STRING" id="97331.A0A437ABM3"/>
<keyword evidence="1" id="KW-0677">Repeat</keyword>
<dbReference type="EC" id="3.1.4.4" evidence="5"/>
<dbReference type="InterPro" id="IPR025202">
    <property type="entry name" value="PLD-like_dom"/>
</dbReference>
<dbReference type="Proteomes" id="UP000283090">
    <property type="component" value="Unassembled WGS sequence"/>
</dbReference>
<dbReference type="InterPro" id="IPR015679">
    <property type="entry name" value="PLipase_D_fam"/>
</dbReference>
<comment type="catalytic activity">
    <reaction evidence="5">
        <text>a 1,2-diacyl-sn-glycero-3-phosphocholine + H2O = a 1,2-diacyl-sn-glycero-3-phosphate + choline + H(+)</text>
        <dbReference type="Rhea" id="RHEA:14445"/>
        <dbReference type="ChEBI" id="CHEBI:15354"/>
        <dbReference type="ChEBI" id="CHEBI:15377"/>
        <dbReference type="ChEBI" id="CHEBI:15378"/>
        <dbReference type="ChEBI" id="CHEBI:57643"/>
        <dbReference type="ChEBI" id="CHEBI:58608"/>
        <dbReference type="EC" id="3.1.4.4"/>
    </reaction>
</comment>
<dbReference type="InterPro" id="IPR016555">
    <property type="entry name" value="PLipase_D_euk"/>
</dbReference>
<feature type="domain" description="PLD phosphodiesterase" evidence="7">
    <location>
        <begin position="210"/>
        <end position="237"/>
    </location>
</feature>
<organism evidence="8 9">
    <name type="scientific">Arthrobotrys flagrans</name>
    <name type="common">Nematode-trapping fungus</name>
    <name type="synonym">Trichothecium flagrans</name>
    <dbReference type="NCBI Taxonomy" id="97331"/>
    <lineage>
        <taxon>Eukaryota</taxon>
        <taxon>Fungi</taxon>
        <taxon>Dikarya</taxon>
        <taxon>Ascomycota</taxon>
        <taxon>Pezizomycotina</taxon>
        <taxon>Orbiliomycetes</taxon>
        <taxon>Orbiliales</taxon>
        <taxon>Orbiliaceae</taxon>
        <taxon>Arthrobotrys</taxon>
    </lineage>
</organism>
<dbReference type="Pfam" id="PF13091">
    <property type="entry name" value="PLDc_2"/>
    <property type="match status" value="1"/>
</dbReference>
<proteinExistence type="inferred from homology"/>
<protein>
    <recommendedName>
        <fullName evidence="5">Phospholipase</fullName>
        <ecNumber evidence="5">3.1.4.4</ecNumber>
    </recommendedName>
</protein>
<dbReference type="Pfam" id="PF00614">
    <property type="entry name" value="PLDc"/>
    <property type="match status" value="1"/>
</dbReference>
<keyword evidence="2 5" id="KW-0378">Hydrolase</keyword>
<sequence length="835" mass="96813">MAEQVQYERQPGHPTAFTRNHPHLEKIHQKLHHAKVAIIHFKHSIGKFGNIVNPNHRHDEEHEQEVDRKRSEITESHRFESFAPIREGNIAKFYIDGRDYFWALATALETAKEVIYIADWWISPELFLRRPPAYSEDDRLDTILKRRAEAGVKIYIIVYKEVEAALTCSSRHTKQALQGLCPKGSPGHGNIRVMRHPDHNVFHRGGDMTFYWAHHEKYCVIDHELAFIGGLDMCFGRWDLKQHPLADVHPETVRNEIWPGQDYNNNRIMDFQNVQDWKQNQLSKTEYGRMPWHDVALALRGRSVLDIAKHFVETWNHAKRDKYKRDGKYDWLQLQWVEDDILGVQHPRFPVGNYVRHPIHPLNKEKMDKLGDVTMQLVRSSTDWSHGILTEHSIQNAYQEVIRNAKHYVYIENQFFITTTGDKQKPILNTIGAAIVNAITTAHSENRKFRVIVLIPLVPGFAGDLRDKGANGTRAIMDYQYKSMFRGEHSICGILKGKGIDPVQYISFFSLRSYDRLNRTERITEKEERTGVKYEDVQHAQAHEVMSEEGVTGGHGYDKNESVEYHMKKDREAFEKELQEDKPHDKETKDSIAQDALETRKRPSQEGFQGDEELEKENIITEQCYIHAKVLIADDKIAIIGSSNINDRSQLGDHDSELSIVIEDQNTIDTKMDGEDFKASYFAAHLRRQLWREHLGLLPPQDLDASNDPNVTLPGEGEYDFQEDEKSKIVEDPLNDQLWDTWNRQAHDNTAIFRELFHCIPDNAVKTFEDYDKFLPKEGIKAGHLFNPETPLKDVKKKLDGIKGHLVRFPTEFLANEEMAGRGLDFNEITESIYA</sequence>
<name>A0A437ABM3_ARTFL</name>
<dbReference type="PROSITE" id="PS50035">
    <property type="entry name" value="PLD"/>
    <property type="match status" value="2"/>
</dbReference>
<comment type="caution">
    <text evidence="8">The sequence shown here is derived from an EMBL/GenBank/DDBJ whole genome shotgun (WGS) entry which is preliminary data.</text>
</comment>
<dbReference type="PIRSF" id="PIRSF009376">
    <property type="entry name" value="Phospholipase_D_euk"/>
    <property type="match status" value="1"/>
</dbReference>
<dbReference type="VEuPathDB" id="FungiDB:DFL_002841"/>
<evidence type="ECO:0000256" key="6">
    <source>
        <dbReference type="SAM" id="MobiDB-lite"/>
    </source>
</evidence>
<dbReference type="SMART" id="SM00155">
    <property type="entry name" value="PLDc"/>
    <property type="match status" value="2"/>
</dbReference>
<evidence type="ECO:0000256" key="1">
    <source>
        <dbReference type="ARBA" id="ARBA00022737"/>
    </source>
</evidence>
<dbReference type="GeneID" id="93585152"/>
<dbReference type="PANTHER" id="PTHR18896">
    <property type="entry name" value="PHOSPHOLIPASE D"/>
    <property type="match status" value="1"/>
</dbReference>
<evidence type="ECO:0000313" key="8">
    <source>
        <dbReference type="EMBL" id="RVD88664.1"/>
    </source>
</evidence>
<gene>
    <name evidence="8" type="ORF">DFL_002841</name>
</gene>
<evidence type="ECO:0000256" key="5">
    <source>
        <dbReference type="PIRNR" id="PIRNR009376"/>
    </source>
</evidence>
<dbReference type="PANTHER" id="PTHR18896:SF128">
    <property type="entry name" value="PHOSPHOLIPASE"/>
    <property type="match status" value="1"/>
</dbReference>
<dbReference type="Gene3D" id="3.30.870.10">
    <property type="entry name" value="Endonuclease Chain A"/>
    <property type="match status" value="3"/>
</dbReference>
<feature type="compositionally biased region" description="Basic and acidic residues" evidence="6">
    <location>
        <begin position="576"/>
        <end position="604"/>
    </location>
</feature>
<evidence type="ECO:0000259" key="7">
    <source>
        <dbReference type="PROSITE" id="PS50035"/>
    </source>
</evidence>
<dbReference type="OrthoDB" id="14911at2759"/>
<dbReference type="RefSeq" id="XP_067494208.1">
    <property type="nucleotide sequence ID" value="XM_067631687.1"/>
</dbReference>
<feature type="compositionally biased region" description="Basic and acidic residues" evidence="6">
    <location>
        <begin position="56"/>
        <end position="71"/>
    </location>
</feature>
<dbReference type="CDD" id="cd09138">
    <property type="entry name" value="PLDc_vPLD1_2_yPLD_like_1"/>
    <property type="match status" value="1"/>
</dbReference>
<keyword evidence="3 5" id="KW-0442">Lipid degradation</keyword>
<evidence type="ECO:0000256" key="4">
    <source>
        <dbReference type="ARBA" id="ARBA00023098"/>
    </source>
</evidence>
<evidence type="ECO:0000313" key="9">
    <source>
        <dbReference type="Proteomes" id="UP000283090"/>
    </source>
</evidence>
<dbReference type="CDD" id="cd09141">
    <property type="entry name" value="PLDc_vPLD1_2_yPLD_like_2"/>
    <property type="match status" value="1"/>
</dbReference>